<name>A0AAU2A6R2_9ACTN</name>
<organism evidence="1">
    <name type="scientific">Streptomyces sp. NBC_00093</name>
    <dbReference type="NCBI Taxonomy" id="2975649"/>
    <lineage>
        <taxon>Bacteria</taxon>
        <taxon>Bacillati</taxon>
        <taxon>Actinomycetota</taxon>
        <taxon>Actinomycetes</taxon>
        <taxon>Kitasatosporales</taxon>
        <taxon>Streptomycetaceae</taxon>
        <taxon>Streptomyces</taxon>
    </lineage>
</organism>
<protein>
    <submittedName>
        <fullName evidence="1">SUKH-4 family immunity protein</fullName>
    </submittedName>
</protein>
<dbReference type="AlphaFoldDB" id="A0AAU2A6R2"/>
<gene>
    <name evidence="1" type="ORF">OHA22_33515</name>
</gene>
<sequence>MENHQYSASHVGQVQDRAAREFLTTVGLPVASVLFTADEASGPDLDRAVDREVVRIGYDVEGEGSYYVDCGTGAVLYVEEYAFTQFHVSASAQSFAECLEVFETRTSETAADAGPDELEEITESLRKALAEIDPSTLREDPGFWHSLLFDVAIGDYRADEEE</sequence>
<dbReference type="Pfam" id="PF14435">
    <property type="entry name" value="SUKH-4"/>
    <property type="match status" value="1"/>
</dbReference>
<accession>A0AAU2A6R2</accession>
<reference evidence="1" key="1">
    <citation type="submission" date="2022-10" db="EMBL/GenBank/DDBJ databases">
        <title>The complete genomes of actinobacterial strains from the NBC collection.</title>
        <authorList>
            <person name="Joergensen T.S."/>
            <person name="Alvarez Arevalo M."/>
            <person name="Sterndorff E.B."/>
            <person name="Faurdal D."/>
            <person name="Vuksanovic O."/>
            <person name="Mourched A.-S."/>
            <person name="Charusanti P."/>
            <person name="Shaw S."/>
            <person name="Blin K."/>
            <person name="Weber T."/>
        </authorList>
    </citation>
    <scope>NUCLEOTIDE SEQUENCE</scope>
    <source>
        <strain evidence="1">NBC_00093</strain>
    </source>
</reference>
<dbReference type="EMBL" id="CP108222">
    <property type="protein sequence ID" value="WTT20100.1"/>
    <property type="molecule type" value="Genomic_DNA"/>
</dbReference>
<evidence type="ECO:0000313" key="1">
    <source>
        <dbReference type="EMBL" id="WTT20100.1"/>
    </source>
</evidence>
<proteinExistence type="predicted"/>
<dbReference type="InterPro" id="IPR025851">
    <property type="entry name" value="SUKH-4"/>
</dbReference>